<evidence type="ECO:0000256" key="16">
    <source>
        <dbReference type="PIRSR" id="PIRSR001024-5"/>
    </source>
</evidence>
<dbReference type="PANTHER" id="PTHR10357:SF215">
    <property type="entry name" value="ALPHA-AMYLASE 1"/>
    <property type="match status" value="1"/>
</dbReference>
<keyword evidence="21" id="KW-1185">Reference proteome</keyword>
<keyword evidence="12" id="KW-0326">Glycosidase</keyword>
<organism evidence="20 21">
    <name type="scientific">Cladosporium halotolerans</name>
    <dbReference type="NCBI Taxonomy" id="1052096"/>
    <lineage>
        <taxon>Eukaryota</taxon>
        <taxon>Fungi</taxon>
        <taxon>Dikarya</taxon>
        <taxon>Ascomycota</taxon>
        <taxon>Pezizomycotina</taxon>
        <taxon>Dothideomycetes</taxon>
        <taxon>Dothideomycetidae</taxon>
        <taxon>Cladosporiales</taxon>
        <taxon>Cladosporiaceae</taxon>
        <taxon>Cladosporium</taxon>
    </lineage>
</organism>
<feature type="active site" description="Nucleophile" evidence="13">
    <location>
        <position position="229"/>
    </location>
</feature>
<feature type="disulfide bond" evidence="15">
    <location>
        <begin position="172"/>
        <end position="187"/>
    </location>
</feature>
<dbReference type="GeneID" id="96001806"/>
<dbReference type="Proteomes" id="UP000803884">
    <property type="component" value="Unassembled WGS sequence"/>
</dbReference>
<dbReference type="GO" id="GO:0016052">
    <property type="term" value="P:carbohydrate catabolic process"/>
    <property type="evidence" value="ECO:0007669"/>
    <property type="project" value="InterPro"/>
</dbReference>
<comment type="similarity">
    <text evidence="3">Belongs to the glycosyl hydrolase 13 family.</text>
</comment>
<keyword evidence="7" id="KW-0378">Hydrolase</keyword>
<dbReference type="Gene3D" id="3.20.20.80">
    <property type="entry name" value="Glycosidases"/>
    <property type="match status" value="1"/>
</dbReference>
<evidence type="ECO:0000256" key="1">
    <source>
        <dbReference type="ARBA" id="ARBA00000548"/>
    </source>
</evidence>
<feature type="disulfide bond" evidence="15">
    <location>
        <begin position="263"/>
        <end position="306"/>
    </location>
</feature>
<name>A0AB34L1V5_9PEZI</name>
<dbReference type="SMART" id="SM00642">
    <property type="entry name" value="Aamy"/>
    <property type="match status" value="1"/>
</dbReference>
<dbReference type="InterPro" id="IPR013777">
    <property type="entry name" value="A-amylase-like"/>
</dbReference>
<gene>
    <name evidence="20" type="ORF">WHR41_00362</name>
</gene>
<keyword evidence="8" id="KW-0106">Calcium</keyword>
<evidence type="ECO:0000256" key="3">
    <source>
        <dbReference type="ARBA" id="ARBA00008061"/>
    </source>
</evidence>
<keyword evidence="11" id="KW-0119">Carbohydrate metabolism</keyword>
<dbReference type="InterPro" id="IPR013780">
    <property type="entry name" value="Glyco_hydro_b"/>
</dbReference>
<evidence type="ECO:0000256" key="5">
    <source>
        <dbReference type="ARBA" id="ARBA00022723"/>
    </source>
</evidence>
<dbReference type="InterPro" id="IPR006047">
    <property type="entry name" value="GH13_cat_dom"/>
</dbReference>
<evidence type="ECO:0000256" key="11">
    <source>
        <dbReference type="ARBA" id="ARBA00023277"/>
    </source>
</evidence>
<dbReference type="Gene3D" id="2.60.40.1180">
    <property type="entry name" value="Golgi alpha-mannosidase II"/>
    <property type="match status" value="1"/>
</dbReference>
<comment type="cofactor">
    <cofactor evidence="2">
        <name>Ca(2+)</name>
        <dbReference type="ChEBI" id="CHEBI:29108"/>
    </cofactor>
</comment>
<dbReference type="InterPro" id="IPR017853">
    <property type="entry name" value="GH"/>
</dbReference>
<evidence type="ECO:0000256" key="13">
    <source>
        <dbReference type="PIRSR" id="PIRSR001024-1"/>
    </source>
</evidence>
<evidence type="ECO:0000256" key="18">
    <source>
        <dbReference type="SAM" id="SignalP"/>
    </source>
</evidence>
<feature type="compositionally biased region" description="Gly residues" evidence="17">
    <location>
        <begin position="553"/>
        <end position="563"/>
    </location>
</feature>
<evidence type="ECO:0000256" key="12">
    <source>
        <dbReference type="ARBA" id="ARBA00023295"/>
    </source>
</evidence>
<evidence type="ECO:0000256" key="15">
    <source>
        <dbReference type="PIRSR" id="PIRSR001024-4"/>
    </source>
</evidence>
<evidence type="ECO:0000256" key="9">
    <source>
        <dbReference type="ARBA" id="ARBA00023157"/>
    </source>
</evidence>
<dbReference type="EC" id="3.2.1.1" evidence="4"/>
<keyword evidence="5" id="KW-0479">Metal-binding</keyword>
<feature type="domain" description="Glycosyl hydrolase family 13 catalytic" evidence="19">
    <location>
        <begin position="35"/>
        <end position="393"/>
    </location>
</feature>
<comment type="catalytic activity">
    <reaction evidence="1">
        <text>Endohydrolysis of (1-&gt;4)-alpha-D-glucosidic linkages in polysaccharides containing three or more (1-&gt;4)-alpha-linked D-glucose units.</text>
        <dbReference type="EC" id="3.2.1.1"/>
    </reaction>
</comment>
<feature type="binding site" evidence="16">
    <location>
        <position position="105"/>
    </location>
    <ligand>
        <name>substrate</name>
    </ligand>
</feature>
<feature type="binding site" evidence="16">
    <location>
        <position position="320"/>
    </location>
    <ligand>
        <name>substrate</name>
    </ligand>
</feature>
<keyword evidence="6 18" id="KW-0732">Signal</keyword>
<keyword evidence="9 15" id="KW-1015">Disulfide bond</keyword>
<feature type="binding site" evidence="16">
    <location>
        <position position="227"/>
    </location>
    <ligand>
        <name>substrate</name>
    </ligand>
</feature>
<feature type="disulfide bond" evidence="15">
    <location>
        <begin position="466"/>
        <end position="501"/>
    </location>
</feature>
<evidence type="ECO:0000256" key="7">
    <source>
        <dbReference type="ARBA" id="ARBA00022801"/>
    </source>
</evidence>
<feature type="binding site" evidence="16">
    <location>
        <position position="368"/>
    </location>
    <ligand>
        <name>substrate</name>
    </ligand>
</feature>
<evidence type="ECO:0000256" key="6">
    <source>
        <dbReference type="ARBA" id="ARBA00022729"/>
    </source>
</evidence>
<evidence type="ECO:0000256" key="17">
    <source>
        <dbReference type="SAM" id="MobiDB-lite"/>
    </source>
</evidence>
<comment type="caution">
    <text evidence="20">The sequence shown here is derived from an EMBL/GenBank/DDBJ whole genome shotgun (WGS) entry which is preliminary data.</text>
</comment>
<feature type="active site" description="Proton donor" evidence="13">
    <location>
        <position position="253"/>
    </location>
</feature>
<protein>
    <recommendedName>
        <fullName evidence="4">alpha-amylase</fullName>
        <ecNumber evidence="4">3.2.1.1</ecNumber>
    </recommendedName>
</protein>
<dbReference type="CDD" id="cd11319">
    <property type="entry name" value="AmyAc_euk_AmyA"/>
    <property type="match status" value="1"/>
</dbReference>
<evidence type="ECO:0000313" key="20">
    <source>
        <dbReference type="EMBL" id="KAL1591144.1"/>
    </source>
</evidence>
<evidence type="ECO:0000256" key="4">
    <source>
        <dbReference type="ARBA" id="ARBA00012595"/>
    </source>
</evidence>
<keyword evidence="10" id="KW-0325">Glycoprotein</keyword>
<feature type="region of interest" description="Disordered" evidence="17">
    <location>
        <begin position="542"/>
        <end position="569"/>
    </location>
</feature>
<feature type="chain" id="PRO_5044186594" description="alpha-amylase" evidence="18">
    <location>
        <begin position="23"/>
        <end position="602"/>
    </location>
</feature>
<dbReference type="Pfam" id="PF09260">
    <property type="entry name" value="A_amylase_dom_C"/>
    <property type="match status" value="1"/>
</dbReference>
<reference evidence="20 21" key="1">
    <citation type="journal article" date="2020" name="Microbiol. Resour. Announc.">
        <title>Draft Genome Sequence of a Cladosporium Species Isolated from the Mesophotic Ascidian Didemnum maculosum.</title>
        <authorList>
            <person name="Gioti A."/>
            <person name="Siaperas R."/>
            <person name="Nikolaivits E."/>
            <person name="Le Goff G."/>
            <person name="Ouazzani J."/>
            <person name="Kotoulas G."/>
            <person name="Topakas E."/>
        </authorList>
    </citation>
    <scope>NUCLEOTIDE SEQUENCE [LARGE SCALE GENOMIC DNA]</scope>
    <source>
        <strain evidence="20 21">TM138-S3</strain>
    </source>
</reference>
<feature type="signal peptide" evidence="18">
    <location>
        <begin position="1"/>
        <end position="22"/>
    </location>
</feature>
<dbReference type="RefSeq" id="XP_069234249.1">
    <property type="nucleotide sequence ID" value="XM_069368968.1"/>
</dbReference>
<accession>A0AB34L1V5</accession>
<feature type="compositionally biased region" description="Low complexity" evidence="17">
    <location>
        <begin position="542"/>
        <end position="552"/>
    </location>
</feature>
<dbReference type="FunFam" id="3.20.20.80:FF:000120">
    <property type="entry name" value="Alpha-amylase A"/>
    <property type="match status" value="1"/>
</dbReference>
<dbReference type="PANTHER" id="PTHR10357">
    <property type="entry name" value="ALPHA-AMYLASE FAMILY MEMBER"/>
    <property type="match status" value="1"/>
</dbReference>
<evidence type="ECO:0000256" key="10">
    <source>
        <dbReference type="ARBA" id="ARBA00023180"/>
    </source>
</evidence>
<feature type="binding site" evidence="16">
    <location>
        <position position="144"/>
    </location>
    <ligand>
        <name>substrate</name>
    </ligand>
</feature>
<dbReference type="EMBL" id="JAAQHG020000001">
    <property type="protein sequence ID" value="KAL1591144.1"/>
    <property type="molecule type" value="Genomic_DNA"/>
</dbReference>
<dbReference type="GO" id="GO:0005509">
    <property type="term" value="F:calcium ion binding"/>
    <property type="evidence" value="ECO:0007669"/>
    <property type="project" value="InterPro"/>
</dbReference>
<proteinExistence type="inferred from homology"/>
<feature type="disulfide bond" evidence="15">
    <location>
        <begin position="52"/>
        <end position="60"/>
    </location>
</feature>
<evidence type="ECO:0000256" key="8">
    <source>
        <dbReference type="ARBA" id="ARBA00022837"/>
    </source>
</evidence>
<dbReference type="SUPFAM" id="SSF51445">
    <property type="entry name" value="(Trans)glycosidases"/>
    <property type="match status" value="1"/>
</dbReference>
<dbReference type="PIRSF" id="PIRSF001024">
    <property type="entry name" value="Alph-amyl_fung"/>
    <property type="match status" value="1"/>
</dbReference>
<feature type="site" description="Transition state stabilizer" evidence="14">
    <location>
        <position position="320"/>
    </location>
</feature>
<evidence type="ECO:0000259" key="19">
    <source>
        <dbReference type="SMART" id="SM00642"/>
    </source>
</evidence>
<evidence type="ECO:0000256" key="2">
    <source>
        <dbReference type="ARBA" id="ARBA00001913"/>
    </source>
</evidence>
<dbReference type="SUPFAM" id="SSF51011">
    <property type="entry name" value="Glycosyl hydrolase domain"/>
    <property type="match status" value="1"/>
</dbReference>
<dbReference type="GO" id="GO:0004556">
    <property type="term" value="F:alpha-amylase activity"/>
    <property type="evidence" value="ECO:0007669"/>
    <property type="project" value="UniProtKB-EC"/>
</dbReference>
<sequence length="602" mass="66236">MLRPASFCLAAVLLSVFTLTHAAHEDVWRGRTIYQVLTDRFGLANGTEVAKCDPTLGVHCGGTWKGITEHLDYIQGMNFDAIWISPIVAQMSAWTGDGDAYAGYWQNDIYEINLSFGSEEDLRELIDEIHRRGMLLMLDVVVNHMAAQGPLEDLDYSKLRPFNDPKYYHSYCPNHYQWTELQNSQDCWLGSNETMLVDLDTENDEVRQMFALWIKNQIWKWGVDGLRIDAALNVPTDFFPDFMDSADVFATSEVSAPDETLVCKWQDTIGSVLNYPLLWPLVYGFEGPDGSMQKLADMIQSQRNVCKDPTTLVTFSENHDTVRFKNYTTDLARAENVANFVILSDGIPVVYYGQEQHLDGGTEPYTNRQALWEVGYHEDATLYQLFAKLNLFRRHLARKYDQYTKALSDTIHIDSNSIAFARGADGDPKMVLVLNNKGEEADDFNVELCDGHGYSANDELLEVNTCSTVKVGGNGCLEVAVSKGGPRAFFKKDALQGSTICDLPGKSDVGYEELTIISTTYTTTVSGTVSVGHSASTIPLASATVTSSPTPSGGSGGSGGSGDNGDTSSASHVVGSQHCSFFNLSLPTAFLIASFVTAVLAL</sequence>
<dbReference type="InterPro" id="IPR015340">
    <property type="entry name" value="A_amylase_C_dom"/>
</dbReference>
<evidence type="ECO:0000313" key="21">
    <source>
        <dbReference type="Proteomes" id="UP000803884"/>
    </source>
</evidence>
<dbReference type="Pfam" id="PF00128">
    <property type="entry name" value="Alpha-amylase"/>
    <property type="match status" value="1"/>
</dbReference>
<evidence type="ECO:0000256" key="14">
    <source>
        <dbReference type="PIRSR" id="PIRSR001024-2"/>
    </source>
</evidence>
<dbReference type="AlphaFoldDB" id="A0AB34L1V5"/>